<feature type="transmembrane region" description="Helical" evidence="5">
    <location>
        <begin position="299"/>
        <end position="324"/>
    </location>
</feature>
<feature type="domain" description="G-protein coupled receptors family 1 profile" evidence="6">
    <location>
        <begin position="68"/>
        <end position="358"/>
    </location>
</feature>
<evidence type="ECO:0000256" key="3">
    <source>
        <dbReference type="ARBA" id="ARBA00022989"/>
    </source>
</evidence>
<evidence type="ECO:0000313" key="8">
    <source>
        <dbReference type="WBParaSite" id="PSAMB.scaffold2776size21347.g19081.t1"/>
    </source>
</evidence>
<proteinExistence type="predicted"/>
<dbReference type="GO" id="GO:0004930">
    <property type="term" value="F:G protein-coupled receptor activity"/>
    <property type="evidence" value="ECO:0007669"/>
    <property type="project" value="InterPro"/>
</dbReference>
<dbReference type="PRINTS" id="PR00237">
    <property type="entry name" value="GPCRRHODOPSN"/>
</dbReference>
<evidence type="ECO:0000256" key="2">
    <source>
        <dbReference type="ARBA" id="ARBA00022692"/>
    </source>
</evidence>
<evidence type="ECO:0000256" key="1">
    <source>
        <dbReference type="ARBA" id="ARBA00004370"/>
    </source>
</evidence>
<comment type="subcellular location">
    <subcellularLocation>
        <location evidence="1">Membrane</location>
    </subcellularLocation>
</comment>
<evidence type="ECO:0000256" key="4">
    <source>
        <dbReference type="ARBA" id="ARBA00023136"/>
    </source>
</evidence>
<dbReference type="Gene3D" id="1.20.1070.10">
    <property type="entry name" value="Rhodopsin 7-helix transmembrane proteins"/>
    <property type="match status" value="1"/>
</dbReference>
<feature type="transmembrane region" description="Helical" evidence="5">
    <location>
        <begin position="131"/>
        <end position="153"/>
    </location>
</feature>
<evidence type="ECO:0000313" key="7">
    <source>
        <dbReference type="Proteomes" id="UP000887566"/>
    </source>
</evidence>
<keyword evidence="4 5" id="KW-0472">Membrane</keyword>
<keyword evidence="2 5" id="KW-0812">Transmembrane</keyword>
<dbReference type="InterPro" id="IPR000276">
    <property type="entry name" value="GPCR_Rhodpsn"/>
</dbReference>
<accession>A0A914VZ19</accession>
<dbReference type="PANTHER" id="PTHR47023">
    <property type="entry name" value="SEX PEPTIDE RECEPTOR"/>
    <property type="match status" value="1"/>
</dbReference>
<dbReference type="InterPro" id="IPR053071">
    <property type="entry name" value="GPCR1-related_rcpt"/>
</dbReference>
<dbReference type="WBParaSite" id="PSAMB.scaffold2776size21347.g19081.t1">
    <property type="protein sequence ID" value="PSAMB.scaffold2776size21347.g19081.t1"/>
    <property type="gene ID" value="PSAMB.scaffold2776size21347.g19081"/>
</dbReference>
<feature type="transmembrane region" description="Helical" evidence="5">
    <location>
        <begin position="246"/>
        <end position="268"/>
    </location>
</feature>
<feature type="transmembrane region" description="Helical" evidence="5">
    <location>
        <begin position="52"/>
        <end position="77"/>
    </location>
</feature>
<dbReference type="Proteomes" id="UP000887566">
    <property type="component" value="Unplaced"/>
</dbReference>
<keyword evidence="7" id="KW-1185">Reference proteome</keyword>
<protein>
    <submittedName>
        <fullName evidence="8">G-protein coupled receptors family 1 profile domain-containing protein</fullName>
    </submittedName>
</protein>
<keyword evidence="3 5" id="KW-1133">Transmembrane helix</keyword>
<dbReference type="Pfam" id="PF00001">
    <property type="entry name" value="7tm_1"/>
    <property type="match status" value="1"/>
</dbReference>
<dbReference type="PANTHER" id="PTHR47023:SF3">
    <property type="entry name" value="G-PROTEIN COUPLED RECEPTORS FAMILY 1 PROFILE DOMAIN-CONTAINING PROTEIN"/>
    <property type="match status" value="1"/>
</dbReference>
<dbReference type="PROSITE" id="PS50262">
    <property type="entry name" value="G_PROTEIN_RECEP_F1_2"/>
    <property type="match status" value="1"/>
</dbReference>
<evidence type="ECO:0000259" key="6">
    <source>
        <dbReference type="PROSITE" id="PS50262"/>
    </source>
</evidence>
<dbReference type="AlphaFoldDB" id="A0A914VZ19"/>
<dbReference type="InterPro" id="IPR017452">
    <property type="entry name" value="GPCR_Rhodpsn_7TM"/>
</dbReference>
<reference evidence="8" key="1">
    <citation type="submission" date="2022-11" db="UniProtKB">
        <authorList>
            <consortium name="WormBaseParasite"/>
        </authorList>
    </citation>
    <scope>IDENTIFICATION</scope>
</reference>
<name>A0A914VZ19_9BILA</name>
<feature type="transmembrane region" description="Helical" evidence="5">
    <location>
        <begin position="89"/>
        <end position="111"/>
    </location>
</feature>
<dbReference type="SUPFAM" id="SSF81321">
    <property type="entry name" value="Family A G protein-coupled receptor-like"/>
    <property type="match status" value="1"/>
</dbReference>
<feature type="transmembrane region" description="Helical" evidence="5">
    <location>
        <begin position="336"/>
        <end position="360"/>
    </location>
</feature>
<sequence>MEELCNPANIVTPPWCPDESSMYDARTNSCFVAHDAAPQLSYYNDHDSYNRLIYGVIYPVLVAIVTATNSIVVAVLFANRNKTSTNFLLMMMTLSALVASLIPLPFTLWYFTLEHKLDWNQPLWLCYVHRFSMVVLPPTANIITTLMAVLLAAQRFIVVKYPLQSLQWCTKNTLYRAVLVCCAFPCMWTVFHAIEEKRTIHHSCELWSDEGTAQFRWRSTCVVGYTDVVHWIGIDNWINSLQLFRVGVFMVAPCLILLVLNVLLIHGIRSAKSLLQRQRHQRRQPSATSSRTTSTMLTVIISLFLLANVPTAITIVLLCIAFTLNLHDKWTIFPFLIQSLPICNLIVIATYPFNLAVYMLMSHQFRRTLLDLLRCRAQFGSAVTRDTSAMTIRGSRSTPRHGSTSSQLNNACHRFSCSKETQSLLRSSWMQRSRSESHTLSPLYCPITRRSHVGSIS</sequence>
<organism evidence="7 8">
    <name type="scientific">Plectus sambesii</name>
    <dbReference type="NCBI Taxonomy" id="2011161"/>
    <lineage>
        <taxon>Eukaryota</taxon>
        <taxon>Metazoa</taxon>
        <taxon>Ecdysozoa</taxon>
        <taxon>Nematoda</taxon>
        <taxon>Chromadorea</taxon>
        <taxon>Plectida</taxon>
        <taxon>Plectina</taxon>
        <taxon>Plectoidea</taxon>
        <taxon>Plectidae</taxon>
        <taxon>Plectus</taxon>
    </lineage>
</organism>
<dbReference type="GO" id="GO:0016020">
    <property type="term" value="C:membrane"/>
    <property type="evidence" value="ECO:0007669"/>
    <property type="project" value="UniProtKB-SubCell"/>
</dbReference>
<feature type="transmembrane region" description="Helical" evidence="5">
    <location>
        <begin position="174"/>
        <end position="194"/>
    </location>
</feature>
<evidence type="ECO:0000256" key="5">
    <source>
        <dbReference type="SAM" id="Phobius"/>
    </source>
</evidence>